<feature type="region of interest" description="Disordered" evidence="1">
    <location>
        <begin position="1"/>
        <end position="45"/>
    </location>
</feature>
<organism evidence="2 3">
    <name type="scientific">Paenibacillus pinisoli</name>
    <dbReference type="NCBI Taxonomy" id="1276110"/>
    <lineage>
        <taxon>Bacteria</taxon>
        <taxon>Bacillati</taxon>
        <taxon>Bacillota</taxon>
        <taxon>Bacilli</taxon>
        <taxon>Bacillales</taxon>
        <taxon>Paenibacillaceae</taxon>
        <taxon>Paenibacillus</taxon>
    </lineage>
</organism>
<accession>A0A3A6PA20</accession>
<feature type="compositionally biased region" description="Basic and acidic residues" evidence="1">
    <location>
        <begin position="1"/>
        <end position="24"/>
    </location>
</feature>
<dbReference type="Proteomes" id="UP000267798">
    <property type="component" value="Unassembled WGS sequence"/>
</dbReference>
<dbReference type="OrthoDB" id="2657470at2"/>
<evidence type="ECO:0000256" key="1">
    <source>
        <dbReference type="SAM" id="MobiDB-lite"/>
    </source>
</evidence>
<reference evidence="2 3" key="1">
    <citation type="submission" date="2018-09" db="EMBL/GenBank/DDBJ databases">
        <title>Paenibacillus aracenensis nov. sp. isolated from a cave in southern Spain.</title>
        <authorList>
            <person name="Jurado V."/>
            <person name="Gutierrez-Patricio S."/>
            <person name="Gonzalez-Pimentel J.L."/>
            <person name="Miller A.Z."/>
            <person name="Laiz L."/>
            <person name="Saiz-Jimenez C."/>
        </authorList>
    </citation>
    <scope>NUCLEOTIDE SEQUENCE [LARGE SCALE GENOMIC DNA]</scope>
    <source>
        <strain evidence="2 3">JCM 19203</strain>
    </source>
</reference>
<dbReference type="EMBL" id="QXQB01000004">
    <property type="protein sequence ID" value="RJX37882.1"/>
    <property type="molecule type" value="Genomic_DNA"/>
</dbReference>
<name>A0A3A6PA20_9BACL</name>
<keyword evidence="3" id="KW-1185">Reference proteome</keyword>
<dbReference type="RefSeq" id="WP_120112614.1">
    <property type="nucleotide sequence ID" value="NZ_QXQB01000004.1"/>
</dbReference>
<protein>
    <submittedName>
        <fullName evidence="2">Uncharacterized protein</fullName>
    </submittedName>
</protein>
<evidence type="ECO:0000313" key="3">
    <source>
        <dbReference type="Proteomes" id="UP000267798"/>
    </source>
</evidence>
<gene>
    <name evidence="2" type="ORF">D3P09_17465</name>
</gene>
<dbReference type="AlphaFoldDB" id="A0A3A6PA20"/>
<evidence type="ECO:0000313" key="2">
    <source>
        <dbReference type="EMBL" id="RJX37882.1"/>
    </source>
</evidence>
<proteinExistence type="predicted"/>
<comment type="caution">
    <text evidence="2">The sequence shown here is derived from an EMBL/GenBank/DDBJ whole genome shotgun (WGS) entry which is preliminary data.</text>
</comment>
<sequence>MAGEELQDRINRLNLDGRKKERTESAGSEAGGRQPLDPGPVHANEQWRSLYARVREVTEALRR</sequence>